<proteinExistence type="predicted"/>
<gene>
    <name evidence="3" type="ORF">HII31_10657</name>
</gene>
<evidence type="ECO:0000256" key="2">
    <source>
        <dbReference type="SAM" id="SignalP"/>
    </source>
</evidence>
<dbReference type="Proteomes" id="UP000660729">
    <property type="component" value="Unassembled WGS sequence"/>
</dbReference>
<name>A0A8H6VIG4_9PEZI</name>
<feature type="region of interest" description="Disordered" evidence="1">
    <location>
        <begin position="20"/>
        <end position="60"/>
    </location>
</feature>
<organism evidence="3 4">
    <name type="scientific">Pseudocercospora fuligena</name>
    <dbReference type="NCBI Taxonomy" id="685502"/>
    <lineage>
        <taxon>Eukaryota</taxon>
        <taxon>Fungi</taxon>
        <taxon>Dikarya</taxon>
        <taxon>Ascomycota</taxon>
        <taxon>Pezizomycotina</taxon>
        <taxon>Dothideomycetes</taxon>
        <taxon>Dothideomycetidae</taxon>
        <taxon>Mycosphaerellales</taxon>
        <taxon>Mycosphaerellaceae</taxon>
        <taxon>Pseudocercospora</taxon>
    </lineage>
</organism>
<feature type="chain" id="PRO_5034004096" evidence="2">
    <location>
        <begin position="18"/>
        <end position="245"/>
    </location>
</feature>
<feature type="signal peptide" evidence="2">
    <location>
        <begin position="1"/>
        <end position="17"/>
    </location>
</feature>
<dbReference type="AlphaFoldDB" id="A0A8H6VIG4"/>
<sequence length="245" mass="24941">MLAKTFVFAVMALFVSAQDSDDDSSSSVAIPGTSTTATTPPSAFGGVSSTSRSSTSTFRSGTYRATTTAPSVSAQTTITGIVGSYSSGFAASVVAANPCDTTLAMQCTDMDNYYCSQAPDVVLTVTQGPSKYEFEYSTVTGGAVLSLTQSCALDYESSTIKQAVCRAVISVSAGRTRTQSSTVETLTASPVFNVEEIPITAGAEKLPSAGASCTATEEEGAAPTRGARMYKVVVPVVVAVGAALA</sequence>
<protein>
    <submittedName>
        <fullName evidence="3">Uncharacterized protein</fullName>
    </submittedName>
</protein>
<evidence type="ECO:0000313" key="4">
    <source>
        <dbReference type="Proteomes" id="UP000660729"/>
    </source>
</evidence>
<feature type="compositionally biased region" description="Low complexity" evidence="1">
    <location>
        <begin position="33"/>
        <end position="60"/>
    </location>
</feature>
<evidence type="ECO:0000313" key="3">
    <source>
        <dbReference type="EMBL" id="KAF7187985.1"/>
    </source>
</evidence>
<comment type="caution">
    <text evidence="3">The sequence shown here is derived from an EMBL/GenBank/DDBJ whole genome shotgun (WGS) entry which is preliminary data.</text>
</comment>
<evidence type="ECO:0000256" key="1">
    <source>
        <dbReference type="SAM" id="MobiDB-lite"/>
    </source>
</evidence>
<dbReference type="EMBL" id="JABCIY010000218">
    <property type="protein sequence ID" value="KAF7187985.1"/>
    <property type="molecule type" value="Genomic_DNA"/>
</dbReference>
<dbReference type="OrthoDB" id="3935682at2759"/>
<accession>A0A8H6VIG4</accession>
<reference evidence="3" key="1">
    <citation type="submission" date="2020-04" db="EMBL/GenBank/DDBJ databases">
        <title>Draft genome resource of the tomato pathogen Pseudocercospora fuligena.</title>
        <authorList>
            <person name="Zaccaron A."/>
        </authorList>
    </citation>
    <scope>NUCLEOTIDE SEQUENCE</scope>
    <source>
        <strain evidence="3">PF001</strain>
    </source>
</reference>
<keyword evidence="2" id="KW-0732">Signal</keyword>
<keyword evidence="4" id="KW-1185">Reference proteome</keyword>